<dbReference type="SMART" id="SM01080">
    <property type="entry name" value="CHASE2"/>
    <property type="match status" value="1"/>
</dbReference>
<dbReference type="InterPro" id="IPR001610">
    <property type="entry name" value="PAC"/>
</dbReference>
<keyword evidence="1" id="KW-0472">Membrane</keyword>
<dbReference type="SMART" id="SM00091">
    <property type="entry name" value="PAS"/>
    <property type="match status" value="1"/>
</dbReference>
<dbReference type="Gene3D" id="3.20.20.450">
    <property type="entry name" value="EAL domain"/>
    <property type="match status" value="1"/>
</dbReference>
<feature type="domain" description="GGDEF" evidence="5">
    <location>
        <begin position="520"/>
        <end position="653"/>
    </location>
</feature>
<dbReference type="SUPFAM" id="SSF55073">
    <property type="entry name" value="Nucleotide cyclase"/>
    <property type="match status" value="1"/>
</dbReference>
<evidence type="ECO:0000313" key="7">
    <source>
        <dbReference type="Proteomes" id="UP000707356"/>
    </source>
</evidence>
<dbReference type="Pfam" id="PF08447">
    <property type="entry name" value="PAS_3"/>
    <property type="match status" value="1"/>
</dbReference>
<feature type="transmembrane region" description="Helical" evidence="1">
    <location>
        <begin position="305"/>
        <end position="323"/>
    </location>
</feature>
<evidence type="ECO:0000256" key="1">
    <source>
        <dbReference type="SAM" id="Phobius"/>
    </source>
</evidence>
<dbReference type="InterPro" id="IPR052155">
    <property type="entry name" value="Biofilm_reg_signaling"/>
</dbReference>
<dbReference type="CDD" id="cd01949">
    <property type="entry name" value="GGDEF"/>
    <property type="match status" value="1"/>
</dbReference>
<evidence type="ECO:0000259" key="4">
    <source>
        <dbReference type="PROSITE" id="PS50883"/>
    </source>
</evidence>
<dbReference type="InterPro" id="IPR007890">
    <property type="entry name" value="CHASE2"/>
</dbReference>
<dbReference type="CDD" id="cd01948">
    <property type="entry name" value="EAL"/>
    <property type="match status" value="1"/>
</dbReference>
<dbReference type="InterPro" id="IPR035965">
    <property type="entry name" value="PAS-like_dom_sf"/>
</dbReference>
<evidence type="ECO:0000259" key="3">
    <source>
        <dbReference type="PROSITE" id="PS50113"/>
    </source>
</evidence>
<accession>A0A951U6F6</accession>
<dbReference type="InterPro" id="IPR000700">
    <property type="entry name" value="PAS-assoc_C"/>
</dbReference>
<dbReference type="PANTHER" id="PTHR44757:SF2">
    <property type="entry name" value="BIOFILM ARCHITECTURE MAINTENANCE PROTEIN MBAA"/>
    <property type="match status" value="1"/>
</dbReference>
<proteinExistence type="predicted"/>
<dbReference type="SMART" id="SM00086">
    <property type="entry name" value="PAC"/>
    <property type="match status" value="1"/>
</dbReference>
<dbReference type="EMBL" id="JAHHHV010000078">
    <property type="protein sequence ID" value="MBW4467595.1"/>
    <property type="molecule type" value="Genomic_DNA"/>
</dbReference>
<dbReference type="Pfam" id="PF00990">
    <property type="entry name" value="GGDEF"/>
    <property type="match status" value="1"/>
</dbReference>
<dbReference type="InterPro" id="IPR001633">
    <property type="entry name" value="EAL_dom"/>
</dbReference>
<dbReference type="InterPro" id="IPR043128">
    <property type="entry name" value="Rev_trsase/Diguanyl_cyclase"/>
</dbReference>
<keyword evidence="1" id="KW-1133">Transmembrane helix</keyword>
<dbReference type="SUPFAM" id="SSF55785">
    <property type="entry name" value="PYP-like sensor domain (PAS domain)"/>
    <property type="match status" value="1"/>
</dbReference>
<dbReference type="NCBIfam" id="TIGR00254">
    <property type="entry name" value="GGDEF"/>
    <property type="match status" value="1"/>
</dbReference>
<evidence type="ECO:0000313" key="6">
    <source>
        <dbReference type="EMBL" id="MBW4467595.1"/>
    </source>
</evidence>
<dbReference type="AlphaFoldDB" id="A0A951U6F6"/>
<dbReference type="Gene3D" id="3.30.70.270">
    <property type="match status" value="1"/>
</dbReference>
<dbReference type="Pfam" id="PF00563">
    <property type="entry name" value="EAL"/>
    <property type="match status" value="1"/>
</dbReference>
<dbReference type="PROSITE" id="PS50883">
    <property type="entry name" value="EAL"/>
    <property type="match status" value="1"/>
</dbReference>
<reference evidence="6" key="2">
    <citation type="journal article" date="2022" name="Microbiol. Resour. Announc.">
        <title>Metagenome Sequencing to Explore Phylogenomics of Terrestrial Cyanobacteria.</title>
        <authorList>
            <person name="Ward R.D."/>
            <person name="Stajich J.E."/>
            <person name="Johansen J.R."/>
            <person name="Huntemann M."/>
            <person name="Clum A."/>
            <person name="Foster B."/>
            <person name="Foster B."/>
            <person name="Roux S."/>
            <person name="Palaniappan K."/>
            <person name="Varghese N."/>
            <person name="Mukherjee S."/>
            <person name="Reddy T.B.K."/>
            <person name="Daum C."/>
            <person name="Copeland A."/>
            <person name="Chen I.A."/>
            <person name="Ivanova N.N."/>
            <person name="Kyrpides N.C."/>
            <person name="Shapiro N."/>
            <person name="Eloe-Fadrosh E.A."/>
            <person name="Pietrasiak N."/>
        </authorList>
    </citation>
    <scope>NUCLEOTIDE SEQUENCE</scope>
    <source>
        <strain evidence="6">GSE-TBD4-15B</strain>
    </source>
</reference>
<feature type="transmembrane region" description="Helical" evidence="1">
    <location>
        <begin position="335"/>
        <end position="355"/>
    </location>
</feature>
<dbReference type="Pfam" id="PF05226">
    <property type="entry name" value="CHASE2"/>
    <property type="match status" value="1"/>
</dbReference>
<dbReference type="CDD" id="cd00130">
    <property type="entry name" value="PAS"/>
    <property type="match status" value="1"/>
</dbReference>
<dbReference type="SUPFAM" id="SSF141868">
    <property type="entry name" value="EAL domain-like"/>
    <property type="match status" value="1"/>
</dbReference>
<keyword evidence="1" id="KW-0812">Transmembrane</keyword>
<dbReference type="PROSITE" id="PS50113">
    <property type="entry name" value="PAC"/>
    <property type="match status" value="1"/>
</dbReference>
<dbReference type="InterPro" id="IPR000160">
    <property type="entry name" value="GGDEF_dom"/>
</dbReference>
<dbReference type="FunFam" id="3.20.20.450:FF:000001">
    <property type="entry name" value="Cyclic di-GMP phosphodiesterase yahA"/>
    <property type="match status" value="1"/>
</dbReference>
<evidence type="ECO:0000259" key="5">
    <source>
        <dbReference type="PROSITE" id="PS50887"/>
    </source>
</evidence>
<gene>
    <name evidence="6" type="ORF">KME07_19380</name>
</gene>
<dbReference type="NCBIfam" id="TIGR00229">
    <property type="entry name" value="sensory_box"/>
    <property type="match status" value="1"/>
</dbReference>
<feature type="transmembrane region" description="Helical" evidence="1">
    <location>
        <begin position="20"/>
        <end position="37"/>
    </location>
</feature>
<sequence length="993" mass="112080">MRIFERQSGWKLSLQSLGHYWQRVLALILATLLILSLQQLGWGEALENQLYSSFFHWRGALPLDQSVAIVEVDQASLRQLQMSPWSRSLYRQLVDRLGEANPAVIALDQLFEGVDPEDLELATAIAQQRVVLAQAWKSSQPLLTSPTLTQAATALGHIEQTADPDGLVRSVTATVNHLPALGLAAIQVYATYTGRPIRPVQPQIWLNWENAIQQAAHYSAAEVLQGQLPPQQFRNKIVLVGSTLNRQPTPFDAASPAIYFQATLVSNLLQQDPLIRISRFKAALVLLLLTLVALSGARWHWQQQIWLWVSLGVAWAGLSWLAFRANLWLPVALPLIWLLSVGGLLLLIRFVTTFFELRQNATRYTLMTQGFNEGVWDWDLKTNRFYISPRWKQMIGYSEAALSDQPQEWFDRVHPLDRAALDAAITDYLAGRGSHFEQEYRLRHEDGSYRWMQGRGLAVFKVGKAKRLVGSQVDITAQKQAEEELWRSTFFDRLTELPSWTGFVDHLQQAIDQVQQDAQFRFAILWLDLDQFKLVNHSLGNSLGDRLLVAIAQRLKTFLPASEIVARLGEDEFAVLLRQIQDRDEVIRVAEQIQQELTRPFNLEEHEVFVTVSVGIALSAPYYAEPEHLLRDAGTAMYRAKAMGRASCLVFERSMRTGMLVKLRLESDLRRAIAQGMAQGERQAGESLSSVTDLPVTDLPVADRGFDAEFAELPSTLSNGAHPQVSSAISSSRSDELNLRLEAPPTPSPEQYPELELYYQPIVRLSTGQVTGFEALVRWQHAQQGLLFPSRFISMAEETGLIIPLSWWILRTACRQMSQWRQLFPENAALTMSVNLSSKQFSMTNLAEQIHQILQESQLEPTSLKLELTESMVMENAASVVDMLYQLRALGIRLAIDDFGTGYSSLSYLPRFPLTTLKIDRSFVEKIGDCNDNLEIVRTILALAHNLRMDVVAEGVETEAQATRLREMGCEYGQGFFFYKPLNVEAATQLLAK</sequence>
<organism evidence="6 7">
    <name type="scientific">Pegethrix bostrychoides GSE-TBD4-15B</name>
    <dbReference type="NCBI Taxonomy" id="2839662"/>
    <lineage>
        <taxon>Bacteria</taxon>
        <taxon>Bacillati</taxon>
        <taxon>Cyanobacteriota</taxon>
        <taxon>Cyanophyceae</taxon>
        <taxon>Oculatellales</taxon>
        <taxon>Oculatellaceae</taxon>
        <taxon>Pegethrix</taxon>
    </lineage>
</organism>
<dbReference type="PROSITE" id="PS50887">
    <property type="entry name" value="GGDEF"/>
    <property type="match status" value="1"/>
</dbReference>
<feature type="domain" description="EAL" evidence="4">
    <location>
        <begin position="738"/>
        <end position="993"/>
    </location>
</feature>
<feature type="domain" description="PAS" evidence="2">
    <location>
        <begin position="360"/>
        <end position="432"/>
    </location>
</feature>
<feature type="domain" description="PAC" evidence="3">
    <location>
        <begin position="436"/>
        <end position="487"/>
    </location>
</feature>
<reference evidence="6" key="1">
    <citation type="submission" date="2021-05" db="EMBL/GenBank/DDBJ databases">
        <authorList>
            <person name="Pietrasiak N."/>
            <person name="Ward R."/>
            <person name="Stajich J.E."/>
            <person name="Kurbessoian T."/>
        </authorList>
    </citation>
    <scope>NUCLEOTIDE SEQUENCE</scope>
    <source>
        <strain evidence="6">GSE-TBD4-15B</strain>
    </source>
</reference>
<dbReference type="Proteomes" id="UP000707356">
    <property type="component" value="Unassembled WGS sequence"/>
</dbReference>
<feature type="transmembrane region" description="Helical" evidence="1">
    <location>
        <begin position="280"/>
        <end position="299"/>
    </location>
</feature>
<dbReference type="PANTHER" id="PTHR44757">
    <property type="entry name" value="DIGUANYLATE CYCLASE DGCP"/>
    <property type="match status" value="1"/>
</dbReference>
<dbReference type="InterPro" id="IPR013655">
    <property type="entry name" value="PAS_fold_3"/>
</dbReference>
<comment type="caution">
    <text evidence="6">The sequence shown here is derived from an EMBL/GenBank/DDBJ whole genome shotgun (WGS) entry which is preliminary data.</text>
</comment>
<dbReference type="InterPro" id="IPR029787">
    <property type="entry name" value="Nucleotide_cyclase"/>
</dbReference>
<dbReference type="InterPro" id="IPR000014">
    <property type="entry name" value="PAS"/>
</dbReference>
<dbReference type="InterPro" id="IPR035919">
    <property type="entry name" value="EAL_sf"/>
</dbReference>
<protein>
    <submittedName>
        <fullName evidence="6">EAL domain-containing protein</fullName>
    </submittedName>
</protein>
<dbReference type="SMART" id="SM00052">
    <property type="entry name" value="EAL"/>
    <property type="match status" value="1"/>
</dbReference>
<evidence type="ECO:0000259" key="2">
    <source>
        <dbReference type="PROSITE" id="PS50112"/>
    </source>
</evidence>
<dbReference type="SMART" id="SM00267">
    <property type="entry name" value="GGDEF"/>
    <property type="match status" value="1"/>
</dbReference>
<dbReference type="PROSITE" id="PS50112">
    <property type="entry name" value="PAS"/>
    <property type="match status" value="1"/>
</dbReference>
<dbReference type="Gene3D" id="3.30.450.20">
    <property type="entry name" value="PAS domain"/>
    <property type="match status" value="1"/>
</dbReference>
<name>A0A951U6F6_9CYAN</name>